<keyword evidence="7 9" id="KW-1133">Transmembrane helix</keyword>
<keyword evidence="6 12" id="KW-0067">ATP-binding</keyword>
<feature type="transmembrane region" description="Helical" evidence="9">
    <location>
        <begin position="1104"/>
        <end position="1126"/>
    </location>
</feature>
<dbReference type="CDD" id="cd18604">
    <property type="entry name" value="ABC_6TM_VMR1_D2_like"/>
    <property type="match status" value="1"/>
</dbReference>
<name>A0ABR2WNR6_9FUNG</name>
<dbReference type="Pfam" id="PF00664">
    <property type="entry name" value="ABC_membrane"/>
    <property type="match status" value="2"/>
</dbReference>
<sequence>MSSVHCQDGVHPSGLIQYLLECHPKSLFESIIPAFYGVLSIALILTFLVAFRKRFAYTTIGDGDSEHSLSTNSQNNETESLLGITASRSSHKLQILQMSLSLIQLGVFAILFSIKWLEHTNGNKHPWSALLSPIVSFTTWLYVVVLSILSYVKVNLPGLSVHTYLNGFYFVDIISIGLRIRLSLVTDDFSFHNPEDLLLFFHLISLIGLFLTSISLYDPIKSSSTSSVKGLKASPEMGASVLSLATFSWMNSMIYTGYRKSIEFDDIYDLQEQEKSEYICKKFEEESTLFPHRSLTFKLIYFFRKPLFTQFVYSNFVILFTFSGPFFLQRILRYLEHPESYSREMAYVYVFGLLGGYVTLSIVSSQGLWIGRKIGIGLKALIIGEVYSKSLRRQDVAIATEENAEVDVVSSLGKITNLMAVDAHKIAEICAYLNYLYILPMQIILTVLYLFQVLGWSAIAGSLTIALTLPLNYYLVFKWSKMERKLMSATDKRISIINEVLQGIRIIKFFAWEHRFKSRVDESRAKELSVLKQRFRLWLYGGTLWFIFPAIVTAITFYTYTNVANKSLTASIAFASLALFKALQNPLDLLPDMIGSMIQAKVSTDRVEKFLNEPESRKYGIQSMPNRPGDPTIGFKNATLSWWSNSDVSKERGFSLQNVNIVFPVGQLSIIAGPTGSGKTSLLMGLLGETNLEHGSIYLPSRWSRTKINVGYHSGVAYVSQQPWLQNDTIRNNILFGSPFDEERYHEVIKACALEKDLQILDAGDETEIGEKGITLSAGQKQRISLARAVYSRALHILMDDCLSAVGVHTLKHLYRWCIMGRLMRGRTRILVTHSVSLCLKEASLIVLLGNGTIAAQGKPSDLLSQGLLEQELLLENEIEKKLKDQDKVAEGEKKLPKELLKGGKTMVNSGKLVSEEMGSRGSIKLSIYSFYFRACGSLWYWSFLFGLAGLCQVFSVAQDYWIRVWVGAYDTAGLTPSPSNIVTFSVGDISSYWRLSSGHFGLPLYFNTTVCDSNLSTPTSVVTQETDTMYYVKVYLLLISISTLSVLLRFTSQFYGSLRASSSIHSKLLLKILHAPMRFFDTTPIGRIMNRFSKDIEVVDTEVSTSASIFLIDVLATLTVLAVISVVTPQFLYAVVVILLIYYAIAILYLSTSRELKRLESISRSPIYTQFGETLTGISTIRAFGEEKKFIEGNYSKIDSHLRPFIYLWAANRWLSTRIDIAGGFVAFFAGLFLLQGKINPNLAGLSLNYALSFTDHVLWCVRFYSTTEVNMNSVERVQEYMAIEQEPPDIIENMRPPQNWPTRGEISVRNLVLQYSPEQSPVIRDISFDVNPTAKVGIVGRTGAGKSTLALGFFRFLEPTSGTIEIDGVDICQLGVQDLRSNLTIIPQDPVLFTGTIRSNLDPFNWCTDDELWTVLKRVHLVEPSGGRNGKPEAFSLNSLVSENGNNFSQGQRQLLALGRALLKRSKLIILDEATASVDFETDTKIQATIQNELVDSTVLCIAHRLRTIIDYDKIIVMDHGKLIEYDTPYNLIQDQKSMFHSMCQKSGEFDSLYEVAKAKSGEVVR</sequence>
<proteinExistence type="predicted"/>
<dbReference type="InterPro" id="IPR003439">
    <property type="entry name" value="ABC_transporter-like_ATP-bd"/>
</dbReference>
<evidence type="ECO:0000256" key="4">
    <source>
        <dbReference type="ARBA" id="ARBA00022737"/>
    </source>
</evidence>
<feature type="transmembrane region" description="Helical" evidence="9">
    <location>
        <begin position="95"/>
        <end position="117"/>
    </location>
</feature>
<dbReference type="PANTHER" id="PTHR24223:SF353">
    <property type="entry name" value="ABC TRANSPORTER ATP-BINDING PROTEIN_PERMEASE VMR1-RELATED"/>
    <property type="match status" value="1"/>
</dbReference>
<feature type="domain" description="ABC transporter" evidence="10">
    <location>
        <begin position="633"/>
        <end position="876"/>
    </location>
</feature>
<feature type="transmembrane region" description="Helical" evidence="9">
    <location>
        <begin position="348"/>
        <end position="370"/>
    </location>
</feature>
<dbReference type="PROSITE" id="PS00211">
    <property type="entry name" value="ABC_TRANSPORTER_1"/>
    <property type="match status" value="2"/>
</dbReference>
<feature type="transmembrane region" description="Helical" evidence="9">
    <location>
        <begin position="457"/>
        <end position="477"/>
    </location>
</feature>
<dbReference type="Proteomes" id="UP001479436">
    <property type="component" value="Unassembled WGS sequence"/>
</dbReference>
<feature type="transmembrane region" description="Helical" evidence="9">
    <location>
        <begin position="1132"/>
        <end position="1151"/>
    </location>
</feature>
<accession>A0ABR2WNR6</accession>
<dbReference type="InterPro" id="IPR036640">
    <property type="entry name" value="ABC1_TM_sf"/>
</dbReference>
<feature type="domain" description="ABC transmembrane type-1" evidence="11">
    <location>
        <begin position="944"/>
        <end position="1268"/>
    </location>
</feature>
<dbReference type="InterPro" id="IPR003593">
    <property type="entry name" value="AAA+_ATPase"/>
</dbReference>
<keyword evidence="8 9" id="KW-0472">Membrane</keyword>
<feature type="domain" description="ABC transmembrane type-1" evidence="11">
    <location>
        <begin position="316"/>
        <end position="599"/>
    </location>
</feature>
<feature type="transmembrane region" description="Helical" evidence="9">
    <location>
        <begin position="939"/>
        <end position="958"/>
    </location>
</feature>
<evidence type="ECO:0000256" key="2">
    <source>
        <dbReference type="ARBA" id="ARBA00022448"/>
    </source>
</evidence>
<feature type="transmembrane region" description="Helical" evidence="9">
    <location>
        <begin position="164"/>
        <end position="185"/>
    </location>
</feature>
<feature type="transmembrane region" description="Helical" evidence="9">
    <location>
        <begin position="432"/>
        <end position="451"/>
    </location>
</feature>
<dbReference type="InterPro" id="IPR011527">
    <property type="entry name" value="ABC1_TM_dom"/>
</dbReference>
<evidence type="ECO:0000256" key="6">
    <source>
        <dbReference type="ARBA" id="ARBA00022840"/>
    </source>
</evidence>
<feature type="transmembrane region" description="Helical" evidence="9">
    <location>
        <begin position="537"/>
        <end position="560"/>
    </location>
</feature>
<comment type="caution">
    <text evidence="12">The sequence shown here is derived from an EMBL/GenBank/DDBJ whole genome shotgun (WGS) entry which is preliminary data.</text>
</comment>
<dbReference type="SUPFAM" id="SSF52540">
    <property type="entry name" value="P-loop containing nucleoside triphosphate hydrolases"/>
    <property type="match status" value="2"/>
</dbReference>
<dbReference type="CDD" id="cd03244">
    <property type="entry name" value="ABCC_MRP_domain2"/>
    <property type="match status" value="1"/>
</dbReference>
<keyword evidence="3 9" id="KW-0812">Transmembrane</keyword>
<evidence type="ECO:0000313" key="12">
    <source>
        <dbReference type="EMBL" id="KAK9763135.1"/>
    </source>
</evidence>
<dbReference type="EMBL" id="JASJQH010000723">
    <property type="protein sequence ID" value="KAK9763135.1"/>
    <property type="molecule type" value="Genomic_DNA"/>
</dbReference>
<reference evidence="12 13" key="1">
    <citation type="submission" date="2023-04" db="EMBL/GenBank/DDBJ databases">
        <title>Genome of Basidiobolus ranarum AG-B5.</title>
        <authorList>
            <person name="Stajich J.E."/>
            <person name="Carter-House D."/>
            <person name="Gryganskyi A."/>
        </authorList>
    </citation>
    <scope>NUCLEOTIDE SEQUENCE [LARGE SCALE GENOMIC DNA]</scope>
    <source>
        <strain evidence="12 13">AG-B5</strain>
    </source>
</reference>
<evidence type="ECO:0000259" key="10">
    <source>
        <dbReference type="PROSITE" id="PS50893"/>
    </source>
</evidence>
<keyword evidence="2" id="KW-0813">Transport</keyword>
<evidence type="ECO:0000256" key="9">
    <source>
        <dbReference type="SAM" id="Phobius"/>
    </source>
</evidence>
<comment type="subcellular location">
    <subcellularLocation>
        <location evidence="1">Membrane</location>
    </subcellularLocation>
</comment>
<dbReference type="CDD" id="cd03250">
    <property type="entry name" value="ABCC_MRP_domain1"/>
    <property type="match status" value="1"/>
</dbReference>
<gene>
    <name evidence="12" type="primary">YBT1_3</name>
    <name evidence="12" type="ORF">K7432_010468</name>
</gene>
<evidence type="ECO:0000256" key="1">
    <source>
        <dbReference type="ARBA" id="ARBA00004370"/>
    </source>
</evidence>
<feature type="transmembrane region" description="Helical" evidence="9">
    <location>
        <begin position="1031"/>
        <end position="1051"/>
    </location>
</feature>
<dbReference type="GO" id="GO:0005524">
    <property type="term" value="F:ATP binding"/>
    <property type="evidence" value="ECO:0007669"/>
    <property type="project" value="UniProtKB-KW"/>
</dbReference>
<dbReference type="Gene3D" id="3.40.50.300">
    <property type="entry name" value="P-loop containing nucleotide triphosphate hydrolases"/>
    <property type="match status" value="2"/>
</dbReference>
<dbReference type="PROSITE" id="PS50929">
    <property type="entry name" value="ABC_TM1F"/>
    <property type="match status" value="2"/>
</dbReference>
<keyword evidence="13" id="KW-1185">Reference proteome</keyword>
<feature type="transmembrane region" description="Helical" evidence="9">
    <location>
        <begin position="197"/>
        <end position="217"/>
    </location>
</feature>
<dbReference type="SUPFAM" id="SSF90123">
    <property type="entry name" value="ABC transporter transmembrane region"/>
    <property type="match status" value="2"/>
</dbReference>
<feature type="domain" description="ABC transporter" evidence="10">
    <location>
        <begin position="1308"/>
        <end position="1547"/>
    </location>
</feature>
<organism evidence="12 13">
    <name type="scientific">Basidiobolus ranarum</name>
    <dbReference type="NCBI Taxonomy" id="34480"/>
    <lineage>
        <taxon>Eukaryota</taxon>
        <taxon>Fungi</taxon>
        <taxon>Fungi incertae sedis</taxon>
        <taxon>Zoopagomycota</taxon>
        <taxon>Entomophthoromycotina</taxon>
        <taxon>Basidiobolomycetes</taxon>
        <taxon>Basidiobolales</taxon>
        <taxon>Basidiobolaceae</taxon>
        <taxon>Basidiobolus</taxon>
    </lineage>
</organism>
<dbReference type="PROSITE" id="PS50893">
    <property type="entry name" value="ABC_TRANSPORTER_2"/>
    <property type="match status" value="2"/>
</dbReference>
<keyword evidence="4" id="KW-0677">Repeat</keyword>
<dbReference type="InterPro" id="IPR050173">
    <property type="entry name" value="ABC_transporter_C-like"/>
</dbReference>
<keyword evidence="5" id="KW-0547">Nucleotide-binding</keyword>
<dbReference type="Pfam" id="PF00005">
    <property type="entry name" value="ABC_tran"/>
    <property type="match status" value="2"/>
</dbReference>
<dbReference type="Gene3D" id="1.20.1560.10">
    <property type="entry name" value="ABC transporter type 1, transmembrane domain"/>
    <property type="match status" value="2"/>
</dbReference>
<evidence type="ECO:0000313" key="13">
    <source>
        <dbReference type="Proteomes" id="UP001479436"/>
    </source>
</evidence>
<dbReference type="InterPro" id="IPR027417">
    <property type="entry name" value="P-loop_NTPase"/>
</dbReference>
<feature type="transmembrane region" description="Helical" evidence="9">
    <location>
        <begin position="31"/>
        <end position="51"/>
    </location>
</feature>
<evidence type="ECO:0000256" key="7">
    <source>
        <dbReference type="ARBA" id="ARBA00022989"/>
    </source>
</evidence>
<feature type="transmembrane region" description="Helical" evidence="9">
    <location>
        <begin position="129"/>
        <end position="152"/>
    </location>
</feature>
<dbReference type="InterPro" id="IPR017871">
    <property type="entry name" value="ABC_transporter-like_CS"/>
</dbReference>
<dbReference type="SMART" id="SM00382">
    <property type="entry name" value="AAA"/>
    <property type="match status" value="2"/>
</dbReference>
<evidence type="ECO:0000259" key="11">
    <source>
        <dbReference type="PROSITE" id="PS50929"/>
    </source>
</evidence>
<evidence type="ECO:0000256" key="8">
    <source>
        <dbReference type="ARBA" id="ARBA00023136"/>
    </source>
</evidence>
<dbReference type="PANTHER" id="PTHR24223">
    <property type="entry name" value="ATP-BINDING CASSETTE SUB-FAMILY C"/>
    <property type="match status" value="1"/>
</dbReference>
<feature type="transmembrane region" description="Helical" evidence="9">
    <location>
        <begin position="307"/>
        <end position="328"/>
    </location>
</feature>
<evidence type="ECO:0000256" key="3">
    <source>
        <dbReference type="ARBA" id="ARBA00022692"/>
    </source>
</evidence>
<dbReference type="CDD" id="cd18596">
    <property type="entry name" value="ABC_6TM_VMR1_D1_like"/>
    <property type="match status" value="1"/>
</dbReference>
<evidence type="ECO:0000256" key="5">
    <source>
        <dbReference type="ARBA" id="ARBA00022741"/>
    </source>
</evidence>
<protein>
    <submittedName>
        <fullName evidence="12">Transporter of the ATP-binding cassette (ABC)</fullName>
    </submittedName>
</protein>